<dbReference type="GO" id="GO:0016787">
    <property type="term" value="F:hydrolase activity"/>
    <property type="evidence" value="ECO:0007669"/>
    <property type="project" value="UniProtKB-KW"/>
</dbReference>
<name>A0AAD7UT49_9FUNG</name>
<keyword evidence="2" id="KW-0548">Nucleotidyltransferase</keyword>
<evidence type="ECO:0000256" key="6">
    <source>
        <dbReference type="ARBA" id="ARBA00022918"/>
    </source>
</evidence>
<dbReference type="PANTHER" id="PTHR37984:SF5">
    <property type="entry name" value="PROTEIN NYNRIN-LIKE"/>
    <property type="match status" value="1"/>
</dbReference>
<evidence type="ECO:0000256" key="3">
    <source>
        <dbReference type="ARBA" id="ARBA00022722"/>
    </source>
</evidence>
<dbReference type="Proteomes" id="UP001234581">
    <property type="component" value="Unassembled WGS sequence"/>
</dbReference>
<dbReference type="Pfam" id="PF17917">
    <property type="entry name" value="RT_RNaseH"/>
    <property type="match status" value="1"/>
</dbReference>
<dbReference type="InterPro" id="IPR043502">
    <property type="entry name" value="DNA/RNA_pol_sf"/>
</dbReference>
<dbReference type="CDD" id="cd01647">
    <property type="entry name" value="RT_LTR"/>
    <property type="match status" value="1"/>
</dbReference>
<dbReference type="FunFam" id="3.30.70.270:FF:000020">
    <property type="entry name" value="Transposon Tf2-6 polyprotein-like Protein"/>
    <property type="match status" value="1"/>
</dbReference>
<keyword evidence="1" id="KW-0808">Transferase</keyword>
<evidence type="ECO:0000313" key="9">
    <source>
        <dbReference type="Proteomes" id="UP001234581"/>
    </source>
</evidence>
<accession>A0AAD7UT49</accession>
<evidence type="ECO:0000259" key="7">
    <source>
        <dbReference type="PROSITE" id="PS50878"/>
    </source>
</evidence>
<dbReference type="SUPFAM" id="SSF56672">
    <property type="entry name" value="DNA/RNA polymerases"/>
    <property type="match status" value="1"/>
</dbReference>
<evidence type="ECO:0000256" key="2">
    <source>
        <dbReference type="ARBA" id="ARBA00022695"/>
    </source>
</evidence>
<reference evidence="8 9" key="1">
    <citation type="submission" date="2023-03" db="EMBL/GenBank/DDBJ databases">
        <title>Genome sequence of Lichtheimia ornata CBS 291.66.</title>
        <authorList>
            <person name="Mohabir J.T."/>
            <person name="Shea T.P."/>
            <person name="Kurbessoian T."/>
            <person name="Berby B."/>
            <person name="Fontaine J."/>
            <person name="Livny J."/>
            <person name="Gnirke A."/>
            <person name="Stajich J.E."/>
            <person name="Cuomo C.A."/>
        </authorList>
    </citation>
    <scope>NUCLEOTIDE SEQUENCE [LARGE SCALE GENOMIC DNA]</scope>
    <source>
        <strain evidence="8">CBS 291.66</strain>
    </source>
</reference>
<dbReference type="PANTHER" id="PTHR37984">
    <property type="entry name" value="PROTEIN CBG26694"/>
    <property type="match status" value="1"/>
</dbReference>
<comment type="caution">
    <text evidence="8">The sequence shown here is derived from an EMBL/GenBank/DDBJ whole genome shotgun (WGS) entry which is preliminary data.</text>
</comment>
<protein>
    <recommendedName>
        <fullName evidence="7">Reverse transcriptase domain-containing protein</fullName>
    </recommendedName>
</protein>
<dbReference type="Gene3D" id="3.30.70.270">
    <property type="match status" value="2"/>
</dbReference>
<sequence length="463" mass="52675">MEPIRSRPYRLTWEEEKYLQEELTRLLDLGLITPSNGQWTSPIFFVKKKDGQLRLVVDYRKLNERTIKDAYPLPQIDNLLDSMGGACVFSTLDAASGYWQIPLSKEASERSGFVCPFGTFTWNVMSFGLTSAPSTFQRTMNTILQRFIGKFVYCFIDDIIIYSRSMGEHQEHLRLVFEACDKANLHLKYSKCSFGQKSVEYLGHVVSDQGLSPTARNVSKILEMPAPRNVEEVRSFLGLSGYYRRFVPQYARILAPISTLLKKETKFEWGILQQKAFDGIKEIMTYPPILAFPDRAQVQILTTDASGLGVGAILSQSPDGSSEKETVIAYESRVLRGPETRYSAVHQEALAVCWAVDKFRHYLSGRSFILRTDSSAVSFVLNSTKPSKLQRWAAMFMEYDFEVKHHPGKLNPADALSRLLPTSPVNFVAVADYEEEDRTFESGPEWHGTLEEDDYDINDHCLL</sequence>
<dbReference type="Gene3D" id="3.10.10.10">
    <property type="entry name" value="HIV Type 1 Reverse Transcriptase, subunit A, domain 1"/>
    <property type="match status" value="1"/>
</dbReference>
<dbReference type="FunFam" id="3.10.20.370:FF:000001">
    <property type="entry name" value="Retrovirus-related Pol polyprotein from transposon 17.6-like protein"/>
    <property type="match status" value="1"/>
</dbReference>
<evidence type="ECO:0000256" key="5">
    <source>
        <dbReference type="ARBA" id="ARBA00022801"/>
    </source>
</evidence>
<dbReference type="AlphaFoldDB" id="A0AAD7UT49"/>
<dbReference type="GO" id="GO:0004519">
    <property type="term" value="F:endonuclease activity"/>
    <property type="evidence" value="ECO:0007669"/>
    <property type="project" value="UniProtKB-KW"/>
</dbReference>
<evidence type="ECO:0000256" key="1">
    <source>
        <dbReference type="ARBA" id="ARBA00022679"/>
    </source>
</evidence>
<evidence type="ECO:0000256" key="4">
    <source>
        <dbReference type="ARBA" id="ARBA00022759"/>
    </source>
</evidence>
<dbReference type="GO" id="GO:0003964">
    <property type="term" value="F:RNA-directed DNA polymerase activity"/>
    <property type="evidence" value="ECO:0007669"/>
    <property type="project" value="UniProtKB-KW"/>
</dbReference>
<dbReference type="CDD" id="cd09274">
    <property type="entry name" value="RNase_HI_RT_Ty3"/>
    <property type="match status" value="1"/>
</dbReference>
<dbReference type="PROSITE" id="PS50878">
    <property type="entry name" value="RT_POL"/>
    <property type="match status" value="1"/>
</dbReference>
<dbReference type="RefSeq" id="XP_058336919.1">
    <property type="nucleotide sequence ID" value="XM_058492331.1"/>
</dbReference>
<gene>
    <name evidence="8" type="ORF">O0I10_012402</name>
</gene>
<dbReference type="EMBL" id="JARTCD010000125">
    <property type="protein sequence ID" value="KAJ8652005.1"/>
    <property type="molecule type" value="Genomic_DNA"/>
</dbReference>
<keyword evidence="3" id="KW-0540">Nuclease</keyword>
<dbReference type="InterPro" id="IPR050951">
    <property type="entry name" value="Retrovirus_Pol_polyprotein"/>
</dbReference>
<dbReference type="GeneID" id="83219773"/>
<proteinExistence type="predicted"/>
<feature type="domain" description="Reverse transcriptase" evidence="7">
    <location>
        <begin position="27"/>
        <end position="206"/>
    </location>
</feature>
<keyword evidence="5" id="KW-0378">Hydrolase</keyword>
<organism evidence="8 9">
    <name type="scientific">Lichtheimia ornata</name>
    <dbReference type="NCBI Taxonomy" id="688661"/>
    <lineage>
        <taxon>Eukaryota</taxon>
        <taxon>Fungi</taxon>
        <taxon>Fungi incertae sedis</taxon>
        <taxon>Mucoromycota</taxon>
        <taxon>Mucoromycotina</taxon>
        <taxon>Mucoromycetes</taxon>
        <taxon>Mucorales</taxon>
        <taxon>Lichtheimiaceae</taxon>
        <taxon>Lichtheimia</taxon>
    </lineage>
</organism>
<dbReference type="InterPro" id="IPR041373">
    <property type="entry name" value="RT_RNaseH"/>
</dbReference>
<keyword evidence="9" id="KW-1185">Reference proteome</keyword>
<evidence type="ECO:0000313" key="8">
    <source>
        <dbReference type="EMBL" id="KAJ8652005.1"/>
    </source>
</evidence>
<keyword evidence="6" id="KW-0695">RNA-directed DNA polymerase</keyword>
<dbReference type="Pfam" id="PF00078">
    <property type="entry name" value="RVT_1"/>
    <property type="match status" value="1"/>
</dbReference>
<dbReference type="InterPro" id="IPR000477">
    <property type="entry name" value="RT_dom"/>
</dbReference>
<dbReference type="InterPro" id="IPR043128">
    <property type="entry name" value="Rev_trsase/Diguanyl_cyclase"/>
</dbReference>
<keyword evidence="4" id="KW-0255">Endonuclease</keyword>